<keyword evidence="1" id="KW-0507">mRNA processing</keyword>
<dbReference type="GO" id="GO:0008270">
    <property type="term" value="F:zinc ion binding"/>
    <property type="evidence" value="ECO:0007669"/>
    <property type="project" value="UniProtKB-KW"/>
</dbReference>
<protein>
    <recommendedName>
        <fullName evidence="3">CCHC-type domain-containing protein</fullName>
    </recommendedName>
</protein>
<gene>
    <name evidence="4" type="ORF">M422DRAFT_113874</name>
</gene>
<dbReference type="PROSITE" id="PS50158">
    <property type="entry name" value="ZF_CCHC"/>
    <property type="match status" value="1"/>
</dbReference>
<keyword evidence="2" id="KW-0862">Zinc</keyword>
<proteinExistence type="predicted"/>
<evidence type="ECO:0000256" key="2">
    <source>
        <dbReference type="PROSITE-ProRule" id="PRU00047"/>
    </source>
</evidence>
<keyword evidence="2" id="KW-0863">Zinc-finger</keyword>
<evidence type="ECO:0000313" key="4">
    <source>
        <dbReference type="EMBL" id="KIJ24613.1"/>
    </source>
</evidence>
<evidence type="ECO:0000259" key="3">
    <source>
        <dbReference type="PROSITE" id="PS50158"/>
    </source>
</evidence>
<sequence length="134" mass="15745">LATFPVMVHEFPTSFDPSGDSPETANFLYWNEDIIPYPSQLQGAEFISHKTREELKAQNKKESSLVLYFTDHETANRCIERQISYDGALYRTAKFIRRPPRCYKCHRFGHFAQDCRFETSYDRCTGSHHMQDCH</sequence>
<dbReference type="InterPro" id="IPR036875">
    <property type="entry name" value="Znf_CCHC_sf"/>
</dbReference>
<dbReference type="GO" id="GO:0003676">
    <property type="term" value="F:nucleic acid binding"/>
    <property type="evidence" value="ECO:0007669"/>
    <property type="project" value="InterPro"/>
</dbReference>
<evidence type="ECO:0000256" key="1">
    <source>
        <dbReference type="ARBA" id="ARBA00022664"/>
    </source>
</evidence>
<dbReference type="Proteomes" id="UP000054279">
    <property type="component" value="Unassembled WGS sequence"/>
</dbReference>
<accession>A0A0C9T6N9</accession>
<dbReference type="EMBL" id="KN837472">
    <property type="protein sequence ID" value="KIJ24613.1"/>
    <property type="molecule type" value="Genomic_DNA"/>
</dbReference>
<name>A0A0C9T6N9_SPHS4</name>
<feature type="non-terminal residue" evidence="4">
    <location>
        <position position="1"/>
    </location>
</feature>
<dbReference type="SUPFAM" id="SSF57756">
    <property type="entry name" value="Retrovirus zinc finger-like domains"/>
    <property type="match status" value="1"/>
</dbReference>
<dbReference type="AlphaFoldDB" id="A0A0C9T6N9"/>
<dbReference type="GO" id="GO:0006397">
    <property type="term" value="P:mRNA processing"/>
    <property type="evidence" value="ECO:0007669"/>
    <property type="project" value="UniProtKB-KW"/>
</dbReference>
<dbReference type="HOGENOM" id="CLU_119678_0_0_1"/>
<organism evidence="4 5">
    <name type="scientific">Sphaerobolus stellatus (strain SS14)</name>
    <dbReference type="NCBI Taxonomy" id="990650"/>
    <lineage>
        <taxon>Eukaryota</taxon>
        <taxon>Fungi</taxon>
        <taxon>Dikarya</taxon>
        <taxon>Basidiomycota</taxon>
        <taxon>Agaricomycotina</taxon>
        <taxon>Agaricomycetes</taxon>
        <taxon>Phallomycetidae</taxon>
        <taxon>Geastrales</taxon>
        <taxon>Sphaerobolaceae</taxon>
        <taxon>Sphaerobolus</taxon>
    </lineage>
</organism>
<feature type="domain" description="CCHC-type" evidence="3">
    <location>
        <begin position="101"/>
        <end position="116"/>
    </location>
</feature>
<keyword evidence="5" id="KW-1185">Reference proteome</keyword>
<reference evidence="4 5" key="1">
    <citation type="submission" date="2014-06" db="EMBL/GenBank/DDBJ databases">
        <title>Evolutionary Origins and Diversification of the Mycorrhizal Mutualists.</title>
        <authorList>
            <consortium name="DOE Joint Genome Institute"/>
            <consortium name="Mycorrhizal Genomics Consortium"/>
            <person name="Kohler A."/>
            <person name="Kuo A."/>
            <person name="Nagy L.G."/>
            <person name="Floudas D."/>
            <person name="Copeland A."/>
            <person name="Barry K.W."/>
            <person name="Cichocki N."/>
            <person name="Veneault-Fourrey C."/>
            <person name="LaButti K."/>
            <person name="Lindquist E.A."/>
            <person name="Lipzen A."/>
            <person name="Lundell T."/>
            <person name="Morin E."/>
            <person name="Murat C."/>
            <person name="Riley R."/>
            <person name="Ohm R."/>
            <person name="Sun H."/>
            <person name="Tunlid A."/>
            <person name="Henrissat B."/>
            <person name="Grigoriev I.V."/>
            <person name="Hibbett D.S."/>
            <person name="Martin F."/>
        </authorList>
    </citation>
    <scope>NUCLEOTIDE SEQUENCE [LARGE SCALE GENOMIC DNA]</scope>
    <source>
        <strain evidence="4 5">SS14</strain>
    </source>
</reference>
<evidence type="ECO:0000313" key="5">
    <source>
        <dbReference type="Proteomes" id="UP000054279"/>
    </source>
</evidence>
<keyword evidence="2" id="KW-0479">Metal-binding</keyword>
<dbReference type="InterPro" id="IPR001878">
    <property type="entry name" value="Znf_CCHC"/>
</dbReference>
<dbReference type="OrthoDB" id="2914250at2759"/>
<feature type="non-terminal residue" evidence="4">
    <location>
        <position position="134"/>
    </location>
</feature>